<comment type="caution">
    <text evidence="7">The sequence shown here is derived from an EMBL/GenBank/DDBJ whole genome shotgun (WGS) entry which is preliminary data.</text>
</comment>
<dbReference type="InterPro" id="IPR057326">
    <property type="entry name" value="KR_dom"/>
</dbReference>
<evidence type="ECO:0000256" key="5">
    <source>
        <dbReference type="RuleBase" id="RU000363"/>
    </source>
</evidence>
<accession>A0A7W6JCD7</accession>
<dbReference type="FunFam" id="3.40.50.720:FF:000084">
    <property type="entry name" value="Short-chain dehydrogenase reductase"/>
    <property type="match status" value="1"/>
</dbReference>
<feature type="domain" description="Ketoreductase" evidence="6">
    <location>
        <begin position="9"/>
        <end position="193"/>
    </location>
</feature>
<dbReference type="PROSITE" id="PS00061">
    <property type="entry name" value="ADH_SHORT"/>
    <property type="match status" value="1"/>
</dbReference>
<dbReference type="PRINTS" id="PR00081">
    <property type="entry name" value="GDHRDH"/>
</dbReference>
<dbReference type="InterPro" id="IPR036291">
    <property type="entry name" value="NAD(P)-bd_dom_sf"/>
</dbReference>
<keyword evidence="2" id="KW-0560">Oxidoreductase</keyword>
<name>A0A7W6JCD7_9CAUL</name>
<dbReference type="CDD" id="cd05233">
    <property type="entry name" value="SDR_c"/>
    <property type="match status" value="1"/>
</dbReference>
<protein>
    <recommendedName>
        <fullName evidence="4">D-xylose 1-dehydrogenase</fullName>
        <ecNumber evidence="3">1.1.1.175</ecNumber>
    </recommendedName>
</protein>
<evidence type="ECO:0000256" key="4">
    <source>
        <dbReference type="ARBA" id="ARBA00069939"/>
    </source>
</evidence>
<dbReference type="PANTHER" id="PTHR43669:SF3">
    <property type="entry name" value="ALCOHOL DEHYDROGENASE, PUTATIVE (AFU_ORTHOLOGUE AFUA_3G03445)-RELATED"/>
    <property type="match status" value="1"/>
</dbReference>
<sequence length="255" mass="26072">MSNRPLANRTAFITGASSGLGLHFAHLLSDAGANVVLAARRTDRLEAAVTAIRANGGEALAVALDVTDVDAIGPAMDAAQAALGPISILVNNAGVSGDGAALSLPAAVFDQTFDVNVRGVFMAAREAAKRMLDSGVAAAGDARIVNIASIAGLTQLPGLTAYCASKAAVISLTQGLAREWAKRHIAVNAIAPGYIETEINADWFATDAGKAQIESFPRRRLMDGDALDQALLLLAGPAARFITGSIIAVDDGQSL</sequence>
<evidence type="ECO:0000313" key="7">
    <source>
        <dbReference type="EMBL" id="MBB4082462.1"/>
    </source>
</evidence>
<dbReference type="PRINTS" id="PR00080">
    <property type="entry name" value="SDRFAMILY"/>
</dbReference>
<dbReference type="InterPro" id="IPR020904">
    <property type="entry name" value="Sc_DH/Rdtase_CS"/>
</dbReference>
<dbReference type="Proteomes" id="UP000529946">
    <property type="component" value="Unassembled WGS sequence"/>
</dbReference>
<dbReference type="AlphaFoldDB" id="A0A7W6JCD7"/>
<evidence type="ECO:0000256" key="3">
    <source>
        <dbReference type="ARBA" id="ARBA00066641"/>
    </source>
</evidence>
<dbReference type="GO" id="GO:0047838">
    <property type="term" value="F:D-xylose 1-dehydrogenase (NAD+) activity"/>
    <property type="evidence" value="ECO:0007669"/>
    <property type="project" value="UniProtKB-EC"/>
</dbReference>
<organism evidence="7 8">
    <name type="scientific">Brevundimonas lenta</name>
    <dbReference type="NCBI Taxonomy" id="424796"/>
    <lineage>
        <taxon>Bacteria</taxon>
        <taxon>Pseudomonadati</taxon>
        <taxon>Pseudomonadota</taxon>
        <taxon>Alphaproteobacteria</taxon>
        <taxon>Caulobacterales</taxon>
        <taxon>Caulobacteraceae</taxon>
        <taxon>Brevundimonas</taxon>
    </lineage>
</organism>
<evidence type="ECO:0000256" key="1">
    <source>
        <dbReference type="ARBA" id="ARBA00006484"/>
    </source>
</evidence>
<gene>
    <name evidence="7" type="ORF">GGR12_001301</name>
</gene>
<comment type="similarity">
    <text evidence="1 5">Belongs to the short-chain dehydrogenases/reductases (SDR) family.</text>
</comment>
<dbReference type="PANTHER" id="PTHR43669">
    <property type="entry name" value="5-KETO-D-GLUCONATE 5-REDUCTASE"/>
    <property type="match status" value="1"/>
</dbReference>
<dbReference type="InterPro" id="IPR002347">
    <property type="entry name" value="SDR_fam"/>
</dbReference>
<evidence type="ECO:0000313" key="8">
    <source>
        <dbReference type="Proteomes" id="UP000529946"/>
    </source>
</evidence>
<dbReference type="EC" id="1.1.1.175" evidence="3"/>
<dbReference type="SUPFAM" id="SSF51735">
    <property type="entry name" value="NAD(P)-binding Rossmann-fold domains"/>
    <property type="match status" value="1"/>
</dbReference>
<dbReference type="RefSeq" id="WP_183203539.1">
    <property type="nucleotide sequence ID" value="NZ_BAAAER010000011.1"/>
</dbReference>
<dbReference type="SMART" id="SM00822">
    <property type="entry name" value="PKS_KR"/>
    <property type="match status" value="1"/>
</dbReference>
<keyword evidence="8" id="KW-1185">Reference proteome</keyword>
<dbReference type="Pfam" id="PF00106">
    <property type="entry name" value="adh_short"/>
    <property type="match status" value="1"/>
</dbReference>
<reference evidence="7 8" key="1">
    <citation type="submission" date="2020-08" db="EMBL/GenBank/DDBJ databases">
        <title>Genomic Encyclopedia of Type Strains, Phase IV (KMG-IV): sequencing the most valuable type-strain genomes for metagenomic binning, comparative biology and taxonomic classification.</title>
        <authorList>
            <person name="Goeker M."/>
        </authorList>
    </citation>
    <scope>NUCLEOTIDE SEQUENCE [LARGE SCALE GENOMIC DNA]</scope>
    <source>
        <strain evidence="7 8">DSM 23960</strain>
    </source>
</reference>
<evidence type="ECO:0000256" key="2">
    <source>
        <dbReference type="ARBA" id="ARBA00023002"/>
    </source>
</evidence>
<dbReference type="EMBL" id="JACIDM010000001">
    <property type="protein sequence ID" value="MBB4082462.1"/>
    <property type="molecule type" value="Genomic_DNA"/>
</dbReference>
<evidence type="ECO:0000259" key="6">
    <source>
        <dbReference type="SMART" id="SM00822"/>
    </source>
</evidence>
<proteinExistence type="inferred from homology"/>
<dbReference type="Gene3D" id="3.40.50.720">
    <property type="entry name" value="NAD(P)-binding Rossmann-like Domain"/>
    <property type="match status" value="1"/>
</dbReference>